<dbReference type="Proteomes" id="UP000182740">
    <property type="component" value="Unassembled WGS sequence"/>
</dbReference>
<reference evidence="3" key="1">
    <citation type="submission" date="2016-11" db="EMBL/GenBank/DDBJ databases">
        <authorList>
            <person name="Varghese N."/>
            <person name="Submissions S."/>
        </authorList>
    </citation>
    <scope>NUCLEOTIDE SEQUENCE [LARGE SCALE GENOMIC DNA]</scope>
    <source>
        <strain evidence="3">DSM 44671</strain>
    </source>
</reference>
<evidence type="ECO:0000256" key="1">
    <source>
        <dbReference type="SAM" id="MobiDB-lite"/>
    </source>
</evidence>
<feature type="region of interest" description="Disordered" evidence="1">
    <location>
        <begin position="28"/>
        <end position="56"/>
    </location>
</feature>
<evidence type="ECO:0000313" key="3">
    <source>
        <dbReference type="Proteomes" id="UP000182740"/>
    </source>
</evidence>
<keyword evidence="3" id="KW-1185">Reference proteome</keyword>
<dbReference type="AlphaFoldDB" id="A0A1K1S6T7"/>
<organism evidence="2 3">
    <name type="scientific">Amycolatopsis australiensis</name>
    <dbReference type="NCBI Taxonomy" id="546364"/>
    <lineage>
        <taxon>Bacteria</taxon>
        <taxon>Bacillati</taxon>
        <taxon>Actinomycetota</taxon>
        <taxon>Actinomycetes</taxon>
        <taxon>Pseudonocardiales</taxon>
        <taxon>Pseudonocardiaceae</taxon>
        <taxon>Amycolatopsis</taxon>
    </lineage>
</organism>
<feature type="compositionally biased region" description="Low complexity" evidence="1">
    <location>
        <begin position="28"/>
        <end position="37"/>
    </location>
</feature>
<feature type="compositionally biased region" description="Polar residues" evidence="1">
    <location>
        <begin position="230"/>
        <end position="239"/>
    </location>
</feature>
<protein>
    <submittedName>
        <fullName evidence="2">Uncharacterized protein</fullName>
    </submittedName>
</protein>
<name>A0A1K1S6T7_9PSEU</name>
<proteinExistence type="predicted"/>
<feature type="region of interest" description="Disordered" evidence="1">
    <location>
        <begin position="175"/>
        <end position="255"/>
    </location>
</feature>
<gene>
    <name evidence="2" type="ORF">SAMN04489730_4893</name>
</gene>
<evidence type="ECO:0000313" key="2">
    <source>
        <dbReference type="EMBL" id="SFW80038.1"/>
    </source>
</evidence>
<accession>A0A1K1S6T7</accession>
<feature type="compositionally biased region" description="Low complexity" evidence="1">
    <location>
        <begin position="202"/>
        <end position="211"/>
    </location>
</feature>
<sequence>MKDHAVSRFRLVTLASAVVLLLAPGTLSSRSSPAARTARPDGRSENSPGFRGRPRHLHVKLRSALAGTQARPSDKENSTGLEVLRRTAGAAGRVPARGTGGVSALEKFLPRGPELDPARLARVLESRPPVMNRGTDGPVPSSGGAMRVAVRRTAGSGVVSCASGPVNERVCNARHRDPTEAGSLPQGARTPAVPTAIRSATASRQAVAASGGAAGWRAREPSATAPGPVKTSSRNAQQNKAEDSPWFCSGRSPSG</sequence>
<dbReference type="EMBL" id="FPJG01000006">
    <property type="protein sequence ID" value="SFW80038.1"/>
    <property type="molecule type" value="Genomic_DNA"/>
</dbReference>